<evidence type="ECO:0000313" key="3">
    <source>
        <dbReference type="Ensembl" id="ENSHHUP00000027269.1"/>
    </source>
</evidence>
<organism evidence="3 4">
    <name type="scientific">Hucho hucho</name>
    <name type="common">huchen</name>
    <dbReference type="NCBI Taxonomy" id="62062"/>
    <lineage>
        <taxon>Eukaryota</taxon>
        <taxon>Metazoa</taxon>
        <taxon>Chordata</taxon>
        <taxon>Craniata</taxon>
        <taxon>Vertebrata</taxon>
        <taxon>Euteleostomi</taxon>
        <taxon>Actinopterygii</taxon>
        <taxon>Neopterygii</taxon>
        <taxon>Teleostei</taxon>
        <taxon>Protacanthopterygii</taxon>
        <taxon>Salmoniformes</taxon>
        <taxon>Salmonidae</taxon>
        <taxon>Salmoninae</taxon>
        <taxon>Hucho</taxon>
    </lineage>
</organism>
<keyword evidence="1" id="KW-0727">SH2 domain</keyword>
<dbReference type="Proteomes" id="UP000314982">
    <property type="component" value="Unassembled WGS sequence"/>
</dbReference>
<feature type="region of interest" description="Disordered" evidence="2">
    <location>
        <begin position="137"/>
        <end position="175"/>
    </location>
</feature>
<evidence type="ECO:0008006" key="5">
    <source>
        <dbReference type="Google" id="ProtNLM"/>
    </source>
</evidence>
<feature type="compositionally biased region" description="Basic residues" evidence="2">
    <location>
        <begin position="53"/>
        <end position="64"/>
    </location>
</feature>
<accession>A0A4W5LND2</accession>
<evidence type="ECO:0000313" key="4">
    <source>
        <dbReference type="Proteomes" id="UP000314982"/>
    </source>
</evidence>
<dbReference type="PANTHER" id="PTHR14388:SF5">
    <property type="entry name" value="SH2 DOMAIN-CONTAINING PROTEIN 4A"/>
    <property type="match status" value="1"/>
</dbReference>
<dbReference type="AlphaFoldDB" id="A0A4W5LND2"/>
<proteinExistence type="predicted"/>
<dbReference type="PANTHER" id="PTHR14388">
    <property type="entry name" value="T CELL-SPECIFIC ADAPTER PROTEIN TSAD"/>
    <property type="match status" value="1"/>
</dbReference>
<protein>
    <recommendedName>
        <fullName evidence="5">SH2 domain containing 4A</fullName>
    </recommendedName>
</protein>
<feature type="region of interest" description="Disordered" evidence="2">
    <location>
        <begin position="39"/>
        <end position="64"/>
    </location>
</feature>
<feature type="compositionally biased region" description="Basic and acidic residues" evidence="2">
    <location>
        <begin position="159"/>
        <end position="168"/>
    </location>
</feature>
<dbReference type="GeneTree" id="ENSGT00940000161678"/>
<feature type="region of interest" description="Disordered" evidence="2">
    <location>
        <begin position="238"/>
        <end position="264"/>
    </location>
</feature>
<dbReference type="GO" id="GO:0005737">
    <property type="term" value="C:cytoplasm"/>
    <property type="evidence" value="ECO:0007669"/>
    <property type="project" value="TreeGrafter"/>
</dbReference>
<evidence type="ECO:0000256" key="1">
    <source>
        <dbReference type="ARBA" id="ARBA00022999"/>
    </source>
</evidence>
<evidence type="ECO:0000256" key="2">
    <source>
        <dbReference type="SAM" id="MobiDB-lite"/>
    </source>
</evidence>
<feature type="compositionally biased region" description="Basic and acidic residues" evidence="2">
    <location>
        <begin position="39"/>
        <end position="52"/>
    </location>
</feature>
<sequence length="264" mass="30071">MLAQILQEMWVDPEVLEALCEDQKRILFMKMREEQVRRWKEREEKDERERRTREHARSKKGHSKSVRWLLGRDGDVSVSVIGEVDEFRSSKLLQTLRNNTRLQSTEMNNLAVDILTVSLLTDRENQQTSSQSAILMQLSEDSDGSKDSEEDQDSGSAEVDPKDTREDSTDSVSGYSTDDLKDWGLCYRPHCSNISHCLQPQLSVTEKARPQSRRVVVSHEEESPAFGGRVAQLRRAFATSSPTSMPPVATKPSYLQLAAKPSFR</sequence>
<reference evidence="3" key="3">
    <citation type="submission" date="2025-09" db="UniProtKB">
        <authorList>
            <consortium name="Ensembl"/>
        </authorList>
    </citation>
    <scope>IDENTIFICATION</scope>
</reference>
<dbReference type="Ensembl" id="ENSHHUT00000028355.1">
    <property type="protein sequence ID" value="ENSHHUP00000027269.1"/>
    <property type="gene ID" value="ENSHHUG00000017294.1"/>
</dbReference>
<name>A0A4W5LND2_9TELE</name>
<keyword evidence="4" id="KW-1185">Reference proteome</keyword>
<reference evidence="3" key="2">
    <citation type="submission" date="2025-08" db="UniProtKB">
        <authorList>
            <consortium name="Ensembl"/>
        </authorList>
    </citation>
    <scope>IDENTIFICATION</scope>
</reference>
<reference evidence="4" key="1">
    <citation type="submission" date="2018-06" db="EMBL/GenBank/DDBJ databases">
        <title>Genome assembly of Danube salmon.</title>
        <authorList>
            <person name="Macqueen D.J."/>
            <person name="Gundappa M.K."/>
        </authorList>
    </citation>
    <scope>NUCLEOTIDE SEQUENCE [LARGE SCALE GENOMIC DNA]</scope>
</reference>